<proteinExistence type="predicted"/>
<protein>
    <submittedName>
        <fullName evidence="2">Uncharacterized protein</fullName>
    </submittedName>
</protein>
<dbReference type="OrthoDB" id="1820139at2"/>
<name>A0A011V1H3_RUMAL</name>
<gene>
    <name evidence="2" type="ORF">RASY3_05020</name>
</gene>
<sequence length="201" mass="23162">MEDLHEDWVTMPDEELADIYRKRLREQKRLARMTFIPLLPALVIYGFIGWTSFLTYEASGFVKGAMSFTVGRAFYYIGFAVSGAMISTVSIRRRWLIFLPTALMVPFVIFLFNELSAEILLMLAYLLFVYFRLGVVLSDLDLLRSLPRFPFDKHSADRDLRIMNSKDAERYIDLASGKAVATGYESIFTDKAELPKKQDIN</sequence>
<keyword evidence="1" id="KW-0812">Transmembrane</keyword>
<evidence type="ECO:0000256" key="1">
    <source>
        <dbReference type="SAM" id="Phobius"/>
    </source>
</evidence>
<dbReference type="PATRIC" id="fig|1341156.4.peg.1423"/>
<feature type="transmembrane region" description="Helical" evidence="1">
    <location>
        <begin position="119"/>
        <end position="138"/>
    </location>
</feature>
<feature type="transmembrane region" description="Helical" evidence="1">
    <location>
        <begin position="96"/>
        <end position="113"/>
    </location>
</feature>
<feature type="transmembrane region" description="Helical" evidence="1">
    <location>
        <begin position="73"/>
        <end position="91"/>
    </location>
</feature>
<evidence type="ECO:0000313" key="3">
    <source>
        <dbReference type="Proteomes" id="UP000021369"/>
    </source>
</evidence>
<organism evidence="2 3">
    <name type="scientific">Ruminococcus albus SY3</name>
    <dbReference type="NCBI Taxonomy" id="1341156"/>
    <lineage>
        <taxon>Bacteria</taxon>
        <taxon>Bacillati</taxon>
        <taxon>Bacillota</taxon>
        <taxon>Clostridia</taxon>
        <taxon>Eubacteriales</taxon>
        <taxon>Oscillospiraceae</taxon>
        <taxon>Ruminococcus</taxon>
    </lineage>
</organism>
<dbReference type="RefSeq" id="WP_024857960.1">
    <property type="nucleotide sequence ID" value="NZ_JEOB01000002.1"/>
</dbReference>
<feature type="transmembrane region" description="Helical" evidence="1">
    <location>
        <begin position="30"/>
        <end position="53"/>
    </location>
</feature>
<dbReference type="Proteomes" id="UP000021369">
    <property type="component" value="Unassembled WGS sequence"/>
</dbReference>
<keyword evidence="3" id="KW-1185">Reference proteome</keyword>
<accession>A0A011V1H3</accession>
<reference evidence="2 3" key="1">
    <citation type="submission" date="2013-06" db="EMBL/GenBank/DDBJ databases">
        <title>Rumen cellulosomics: divergent fiber-degrading strategies revealed by comparative genome-wide analysis of six Ruminococcal strains.</title>
        <authorList>
            <person name="Dassa B."/>
            <person name="Borovok I."/>
            <person name="Lamed R."/>
            <person name="Flint H."/>
            <person name="Yeoman C.J."/>
            <person name="White B."/>
            <person name="Bayer E.A."/>
        </authorList>
    </citation>
    <scope>NUCLEOTIDE SEQUENCE [LARGE SCALE GENOMIC DNA]</scope>
    <source>
        <strain evidence="2 3">SY3</strain>
    </source>
</reference>
<comment type="caution">
    <text evidence="2">The sequence shown here is derived from an EMBL/GenBank/DDBJ whole genome shotgun (WGS) entry which is preliminary data.</text>
</comment>
<dbReference type="EMBL" id="JEOB01000002">
    <property type="protein sequence ID" value="EXM39307.1"/>
    <property type="molecule type" value="Genomic_DNA"/>
</dbReference>
<keyword evidence="1" id="KW-0472">Membrane</keyword>
<dbReference type="AlphaFoldDB" id="A0A011V1H3"/>
<evidence type="ECO:0000313" key="2">
    <source>
        <dbReference type="EMBL" id="EXM39307.1"/>
    </source>
</evidence>
<keyword evidence="1" id="KW-1133">Transmembrane helix</keyword>